<evidence type="ECO:0000259" key="2">
    <source>
        <dbReference type="PROSITE" id="PS50112"/>
    </source>
</evidence>
<reference evidence="5 6" key="1">
    <citation type="submission" date="2023-12" db="EMBL/GenBank/DDBJ databases">
        <title>A. evansii MAY27, complete genome.</title>
        <authorList>
            <person name="Wang Y."/>
        </authorList>
    </citation>
    <scope>NUCLEOTIDE SEQUENCE [LARGE SCALE GENOMIC DNA]</scope>
    <source>
        <strain evidence="5 6">MAY27</strain>
    </source>
</reference>
<evidence type="ECO:0000259" key="4">
    <source>
        <dbReference type="PROSITE" id="PS50887"/>
    </source>
</evidence>
<feature type="transmembrane region" description="Helical" evidence="1">
    <location>
        <begin position="50"/>
        <end position="73"/>
    </location>
</feature>
<dbReference type="InterPro" id="IPR029787">
    <property type="entry name" value="Nucleotide_cyclase"/>
</dbReference>
<dbReference type="NCBIfam" id="TIGR00254">
    <property type="entry name" value="GGDEF"/>
    <property type="match status" value="1"/>
</dbReference>
<feature type="domain" description="PAC" evidence="3">
    <location>
        <begin position="225"/>
        <end position="277"/>
    </location>
</feature>
<dbReference type="InterPro" id="IPR035965">
    <property type="entry name" value="PAS-like_dom_sf"/>
</dbReference>
<dbReference type="InterPro" id="IPR043128">
    <property type="entry name" value="Rev_trsase/Diguanyl_cyclase"/>
</dbReference>
<dbReference type="PROSITE" id="PS50113">
    <property type="entry name" value="PAC"/>
    <property type="match status" value="1"/>
</dbReference>
<evidence type="ECO:0000259" key="3">
    <source>
        <dbReference type="PROSITE" id="PS50113"/>
    </source>
</evidence>
<keyword evidence="1" id="KW-0812">Transmembrane</keyword>
<dbReference type="Gene3D" id="3.30.450.20">
    <property type="entry name" value="PAS domain"/>
    <property type="match status" value="1"/>
</dbReference>
<dbReference type="Gene3D" id="3.30.70.270">
    <property type="match status" value="1"/>
</dbReference>
<dbReference type="InterPro" id="IPR001610">
    <property type="entry name" value="PAC"/>
</dbReference>
<dbReference type="CDD" id="cd00130">
    <property type="entry name" value="PAS"/>
    <property type="match status" value="1"/>
</dbReference>
<dbReference type="SUPFAM" id="SSF55073">
    <property type="entry name" value="Nucleotide cyclase"/>
    <property type="match status" value="1"/>
</dbReference>
<dbReference type="PANTHER" id="PTHR46663:SF4">
    <property type="entry name" value="DIGUANYLATE CYCLASE DGCT-RELATED"/>
    <property type="match status" value="1"/>
</dbReference>
<dbReference type="GO" id="GO:0052621">
    <property type="term" value="F:diguanylate cyclase activity"/>
    <property type="evidence" value="ECO:0007669"/>
    <property type="project" value="UniProtKB-EC"/>
</dbReference>
<keyword evidence="6" id="KW-1185">Reference proteome</keyword>
<dbReference type="PROSITE" id="PS50887">
    <property type="entry name" value="GGDEF"/>
    <property type="match status" value="1"/>
</dbReference>
<accession>A0ABZ1AUC1</accession>
<dbReference type="InterPro" id="IPR000700">
    <property type="entry name" value="PAS-assoc_C"/>
</dbReference>
<keyword evidence="5" id="KW-0548">Nucleotidyltransferase</keyword>
<dbReference type="Pfam" id="PF13426">
    <property type="entry name" value="PAS_9"/>
    <property type="match status" value="1"/>
</dbReference>
<dbReference type="Pfam" id="PF00990">
    <property type="entry name" value="GGDEF"/>
    <property type="match status" value="1"/>
</dbReference>
<dbReference type="SMART" id="SM00086">
    <property type="entry name" value="PAC"/>
    <property type="match status" value="1"/>
</dbReference>
<dbReference type="EC" id="2.7.7.65" evidence="5"/>
<dbReference type="InterPro" id="IPR000160">
    <property type="entry name" value="GGDEF_dom"/>
</dbReference>
<dbReference type="NCBIfam" id="TIGR00229">
    <property type="entry name" value="sensory_box"/>
    <property type="match status" value="1"/>
</dbReference>
<evidence type="ECO:0000313" key="6">
    <source>
        <dbReference type="Proteomes" id="UP001626593"/>
    </source>
</evidence>
<protein>
    <submittedName>
        <fullName evidence="5">Diguanylate cyclase</fullName>
        <ecNumber evidence="5">2.7.7.65</ecNumber>
    </submittedName>
</protein>
<keyword evidence="1" id="KW-0472">Membrane</keyword>
<dbReference type="Proteomes" id="UP001626593">
    <property type="component" value="Chromosome"/>
</dbReference>
<feature type="domain" description="GGDEF" evidence="4">
    <location>
        <begin position="309"/>
        <end position="442"/>
    </location>
</feature>
<proteinExistence type="predicted"/>
<dbReference type="CDD" id="cd01949">
    <property type="entry name" value="GGDEF"/>
    <property type="match status" value="1"/>
</dbReference>
<dbReference type="SMART" id="SM00267">
    <property type="entry name" value="GGDEF"/>
    <property type="match status" value="1"/>
</dbReference>
<organism evidence="5 6">
    <name type="scientific">Aromatoleum evansii</name>
    <name type="common">Azoarcus evansii</name>
    <dbReference type="NCBI Taxonomy" id="59406"/>
    <lineage>
        <taxon>Bacteria</taxon>
        <taxon>Pseudomonadati</taxon>
        <taxon>Pseudomonadota</taxon>
        <taxon>Betaproteobacteria</taxon>
        <taxon>Rhodocyclales</taxon>
        <taxon>Rhodocyclaceae</taxon>
        <taxon>Aromatoleum</taxon>
    </lineage>
</organism>
<evidence type="ECO:0000256" key="1">
    <source>
        <dbReference type="SAM" id="Phobius"/>
    </source>
</evidence>
<feature type="domain" description="PAS" evidence="2">
    <location>
        <begin position="152"/>
        <end position="198"/>
    </location>
</feature>
<dbReference type="InterPro" id="IPR000014">
    <property type="entry name" value="PAS"/>
</dbReference>
<dbReference type="EMBL" id="CP141259">
    <property type="protein sequence ID" value="WRL48221.1"/>
    <property type="molecule type" value="Genomic_DNA"/>
</dbReference>
<keyword evidence="5" id="KW-0808">Transferase</keyword>
<dbReference type="RefSeq" id="WP_407280543.1">
    <property type="nucleotide sequence ID" value="NZ_CP141259.1"/>
</dbReference>
<dbReference type="SUPFAM" id="SSF55785">
    <property type="entry name" value="PYP-like sensor domain (PAS domain)"/>
    <property type="match status" value="1"/>
</dbReference>
<dbReference type="PANTHER" id="PTHR46663">
    <property type="entry name" value="DIGUANYLATE CYCLASE DGCT-RELATED"/>
    <property type="match status" value="1"/>
</dbReference>
<name>A0ABZ1AUC1_AROEV</name>
<gene>
    <name evidence="5" type="ORF">U5817_09305</name>
</gene>
<evidence type="ECO:0000313" key="5">
    <source>
        <dbReference type="EMBL" id="WRL48221.1"/>
    </source>
</evidence>
<dbReference type="PROSITE" id="PS50112">
    <property type="entry name" value="PAS"/>
    <property type="match status" value="1"/>
</dbReference>
<feature type="transmembrane region" description="Helical" evidence="1">
    <location>
        <begin position="85"/>
        <end position="106"/>
    </location>
</feature>
<sequence length="453" mass="49755">MRVKSPTTFMGKIYLALAQGYLLSLRYVDGFSSFTGLQGLMASSRTSLKIFLVVAFIALTALGLWMLDGVFAADGFGGAATEVNIFMPFLGLSLMLLAVVVAWAVWPLMRTAGEHLQSGSEGAERGFPPPADFSTGEMPDFSHVELPVSEYTLETYKAAVDHAPTAIMITNNRGRIEYVNAAFLRTSGYSRSEILGRSPAMFSAGHTRSEVYADLWQTILSGNVWRGEVCNRRKSGEEYWENMAISPLRDRFGRVAHFVAVREDITERKGREEDLRQLAQRDALTGIANRRYLIERAEQERRRAERFGQPLAVLMVDIDHFKAINDEHGHALGDQAIRMVAQTCAASVREIDIVGRYGGEEFVIVLPGTLPEGARELADRLRQRIAEIEIAGADGTAVAVTVSIGFAAFEPGDQLEQLLAAADAALYRAKSLGRNCVVAVTDCLRLMPPGDVQ</sequence>
<keyword evidence="1" id="KW-1133">Transmembrane helix</keyword>
<dbReference type="InterPro" id="IPR052163">
    <property type="entry name" value="DGC-Regulatory_Protein"/>
</dbReference>
<dbReference type="SMART" id="SM00091">
    <property type="entry name" value="PAS"/>
    <property type="match status" value="1"/>
</dbReference>